<dbReference type="GO" id="GO:0008930">
    <property type="term" value="F:methylthioadenosine nucleosidase activity"/>
    <property type="evidence" value="ECO:0007669"/>
    <property type="project" value="TreeGrafter"/>
</dbReference>
<dbReference type="InterPro" id="IPR000845">
    <property type="entry name" value="Nucleoside_phosphorylase_d"/>
</dbReference>
<dbReference type="EMBL" id="AP024237">
    <property type="protein sequence ID" value="BCO35753.1"/>
    <property type="molecule type" value="Genomic_DNA"/>
</dbReference>
<dbReference type="AlphaFoldDB" id="A0A2I3EWH3"/>
<evidence type="ECO:0000313" key="3">
    <source>
        <dbReference type="Proteomes" id="UP000595446"/>
    </source>
</evidence>
<evidence type="ECO:0000313" key="2">
    <source>
        <dbReference type="EMBL" id="BCO35753.1"/>
    </source>
</evidence>
<dbReference type="PANTHER" id="PTHR46832">
    <property type="entry name" value="5'-METHYLTHIOADENOSINE/S-ADENOSYLHOMOCYSTEINE NUCLEOSIDASE"/>
    <property type="match status" value="1"/>
</dbReference>
<gene>
    <name evidence="2" type="ORF">MHEC_21860</name>
</gene>
<feature type="domain" description="Nucleoside phosphorylase" evidence="1">
    <location>
        <begin position="14"/>
        <end position="87"/>
    </location>
</feature>
<dbReference type="PANTHER" id="PTHR46832:SF1">
    <property type="entry name" value="5'-METHYLTHIOADENOSINE_S-ADENOSYLHOMOCYSTEINE NUCLEOSIDASE"/>
    <property type="match status" value="1"/>
</dbReference>
<proteinExistence type="predicted"/>
<organism evidence="2 3">
    <name type="scientific">Mycobacterium heckeshornense</name>
    <dbReference type="NCBI Taxonomy" id="110505"/>
    <lineage>
        <taxon>Bacteria</taxon>
        <taxon>Bacillati</taxon>
        <taxon>Actinomycetota</taxon>
        <taxon>Actinomycetes</taxon>
        <taxon>Mycobacteriales</taxon>
        <taxon>Mycobacteriaceae</taxon>
        <taxon>Mycobacterium</taxon>
    </lineage>
</organism>
<dbReference type="GO" id="GO:0008782">
    <property type="term" value="F:adenosylhomocysteine nucleosidase activity"/>
    <property type="evidence" value="ECO:0007669"/>
    <property type="project" value="TreeGrafter"/>
</dbReference>
<keyword evidence="3" id="KW-1185">Reference proteome</keyword>
<dbReference type="SUPFAM" id="SSF53167">
    <property type="entry name" value="Purine and uridine phosphorylases"/>
    <property type="match status" value="1"/>
</dbReference>
<reference evidence="2 3" key="1">
    <citation type="submission" date="2020-12" db="EMBL/GenBank/DDBJ databases">
        <title>Complete genome sequence of Mycobacterium heckeshornense JCM 15655T, closely related to a pathogenic non-tuberculous mycobacterial species Mycobacterium xenopi.</title>
        <authorList>
            <person name="Yoshida M."/>
            <person name="Fukano H."/>
            <person name="Asakura T."/>
            <person name="Suzuki M."/>
            <person name="Hoshino Y."/>
        </authorList>
    </citation>
    <scope>NUCLEOTIDE SEQUENCE [LARGE SCALE GENOMIC DNA]</scope>
    <source>
        <strain evidence="2 3">JCM 15655</strain>
    </source>
</reference>
<feature type="domain" description="Nucleoside phosphorylase" evidence="1">
    <location>
        <begin position="100"/>
        <end position="161"/>
    </location>
</feature>
<evidence type="ECO:0000259" key="1">
    <source>
        <dbReference type="Pfam" id="PF01048"/>
    </source>
</evidence>
<dbReference type="STRING" id="110505.ACT16_07895"/>
<dbReference type="Gene3D" id="3.40.50.1580">
    <property type="entry name" value="Nucleoside phosphorylase domain"/>
    <property type="match status" value="2"/>
</dbReference>
<dbReference type="InterPro" id="IPR035994">
    <property type="entry name" value="Nucleoside_phosphorylase_sf"/>
</dbReference>
<protein>
    <recommendedName>
        <fullName evidence="1">Nucleoside phosphorylase domain-containing protein</fullName>
    </recommendedName>
</protein>
<dbReference type="GO" id="GO:0009116">
    <property type="term" value="P:nucleoside metabolic process"/>
    <property type="evidence" value="ECO:0007669"/>
    <property type="project" value="InterPro"/>
</dbReference>
<name>A0A2I3EWH3_9MYCO</name>
<dbReference type="Pfam" id="PF01048">
    <property type="entry name" value="PNP_UDP_1"/>
    <property type="match status" value="2"/>
</dbReference>
<dbReference type="GO" id="GO:0005829">
    <property type="term" value="C:cytosol"/>
    <property type="evidence" value="ECO:0007669"/>
    <property type="project" value="TreeGrafter"/>
</dbReference>
<dbReference type="Proteomes" id="UP000595446">
    <property type="component" value="Chromosome"/>
</dbReference>
<accession>A0A2I3EWH3</accession>
<sequence>MELRPLRRRLRLQQGNPGYTGRVGDHAAIAIVTGIGTARAHAATVQLLDQVNVEWVIVVGITGGIENQTPVGTVLLPELVVNGADGSRHRPKPLRPGNAHGTLWTTDSLLLDPVVHADLRDQGVVSLDMETAAIATVCEQRGVPWSVVRAVSDRAGDGSVDSEILGLATADGRVSFSAAVRYLLRHPGAGPRLVRLARGARLASERAADAAIAALA</sequence>
<dbReference type="GO" id="GO:0019284">
    <property type="term" value="P:L-methionine salvage from S-adenosylmethionine"/>
    <property type="evidence" value="ECO:0007669"/>
    <property type="project" value="TreeGrafter"/>
</dbReference>